<gene>
    <name evidence="21" type="ORF">BBH99_03620</name>
    <name evidence="22" type="ORF">SAMN05444407_107123</name>
</gene>
<evidence type="ECO:0000256" key="17">
    <source>
        <dbReference type="SAM" id="Phobius"/>
    </source>
</evidence>
<dbReference type="Proteomes" id="UP000184069">
    <property type="component" value="Unassembled WGS sequence"/>
</dbReference>
<feature type="domain" description="AAA" evidence="19">
    <location>
        <begin position="590"/>
        <end position="741"/>
    </location>
</feature>
<organism evidence="22 24">
    <name type="scientific">Chryseobacterium contaminans</name>
    <dbReference type="NCBI Taxonomy" id="1423959"/>
    <lineage>
        <taxon>Bacteria</taxon>
        <taxon>Pseudomonadati</taxon>
        <taxon>Bacteroidota</taxon>
        <taxon>Flavobacteriia</taxon>
        <taxon>Flavobacteriales</taxon>
        <taxon>Weeksellaceae</taxon>
        <taxon>Chryseobacterium group</taxon>
        <taxon>Chryseobacterium</taxon>
    </lineage>
</organism>
<keyword evidence="9" id="KW-0547">Nucleotide-binding</keyword>
<dbReference type="EMBL" id="FRBM01000007">
    <property type="protein sequence ID" value="SHL89389.1"/>
    <property type="molecule type" value="Genomic_DNA"/>
</dbReference>
<dbReference type="OrthoDB" id="9794577at2"/>
<evidence type="ECO:0000313" key="23">
    <source>
        <dbReference type="Proteomes" id="UP000093508"/>
    </source>
</evidence>
<reference evidence="21 23" key="1">
    <citation type="submission" date="2016-07" db="EMBL/GenBank/DDBJ databases">
        <authorList>
            <person name="Jeong J.-J."/>
            <person name="Kim D.W."/>
            <person name="Sang M.K."/>
            <person name="Choi I.-G."/>
            <person name="Kim K.D."/>
        </authorList>
    </citation>
    <scope>NUCLEOTIDE SEQUENCE [LARGE SCALE GENOMIC DNA]</scope>
    <source>
        <strain evidence="21 23">C-26</strain>
    </source>
</reference>
<dbReference type="Pfam" id="PF13614">
    <property type="entry name" value="AAA_31"/>
    <property type="match status" value="1"/>
</dbReference>
<comment type="similarity">
    <text evidence="2">Belongs to the CpsD/CapB family.</text>
</comment>
<dbReference type="RefSeq" id="WP_066700234.1">
    <property type="nucleotide sequence ID" value="NZ_FRBM01000007.1"/>
</dbReference>
<protein>
    <recommendedName>
        <fullName evidence="4">non-specific protein-tyrosine kinase</fullName>
        <ecNumber evidence="4">2.7.10.2</ecNumber>
    </recommendedName>
</protein>
<evidence type="ECO:0000259" key="20">
    <source>
        <dbReference type="Pfam" id="PF13807"/>
    </source>
</evidence>
<evidence type="ECO:0000259" key="18">
    <source>
        <dbReference type="Pfam" id="PF02706"/>
    </source>
</evidence>
<evidence type="ECO:0000256" key="15">
    <source>
        <dbReference type="ARBA" id="ARBA00051245"/>
    </source>
</evidence>
<evidence type="ECO:0000256" key="13">
    <source>
        <dbReference type="ARBA" id="ARBA00023136"/>
    </source>
</evidence>
<evidence type="ECO:0000256" key="14">
    <source>
        <dbReference type="ARBA" id="ARBA00023137"/>
    </source>
</evidence>
<keyword evidence="14" id="KW-0829">Tyrosine-protein kinase</keyword>
<dbReference type="AlphaFoldDB" id="A0A1M7EDF2"/>
<accession>A0A1M7EDF2</accession>
<keyword evidence="16" id="KW-0175">Coiled coil</keyword>
<name>A0A1M7EDF2_9FLAO</name>
<dbReference type="InterPro" id="IPR003856">
    <property type="entry name" value="LPS_length_determ_N"/>
</dbReference>
<keyword evidence="11" id="KW-0067">ATP-binding</keyword>
<evidence type="ECO:0000259" key="19">
    <source>
        <dbReference type="Pfam" id="PF13614"/>
    </source>
</evidence>
<evidence type="ECO:0000256" key="10">
    <source>
        <dbReference type="ARBA" id="ARBA00022777"/>
    </source>
</evidence>
<evidence type="ECO:0000256" key="1">
    <source>
        <dbReference type="ARBA" id="ARBA00004429"/>
    </source>
</evidence>
<evidence type="ECO:0000256" key="5">
    <source>
        <dbReference type="ARBA" id="ARBA00022475"/>
    </source>
</evidence>
<comment type="catalytic activity">
    <reaction evidence="15">
        <text>L-tyrosyl-[protein] + ATP = O-phospho-L-tyrosyl-[protein] + ADP + H(+)</text>
        <dbReference type="Rhea" id="RHEA:10596"/>
        <dbReference type="Rhea" id="RHEA-COMP:10136"/>
        <dbReference type="Rhea" id="RHEA-COMP:20101"/>
        <dbReference type="ChEBI" id="CHEBI:15378"/>
        <dbReference type="ChEBI" id="CHEBI:30616"/>
        <dbReference type="ChEBI" id="CHEBI:46858"/>
        <dbReference type="ChEBI" id="CHEBI:61978"/>
        <dbReference type="ChEBI" id="CHEBI:456216"/>
        <dbReference type="EC" id="2.7.10.2"/>
    </reaction>
</comment>
<feature type="transmembrane region" description="Helical" evidence="17">
    <location>
        <begin position="29"/>
        <end position="47"/>
    </location>
</feature>
<evidence type="ECO:0000256" key="12">
    <source>
        <dbReference type="ARBA" id="ARBA00022989"/>
    </source>
</evidence>
<dbReference type="InterPro" id="IPR025669">
    <property type="entry name" value="AAA_dom"/>
</dbReference>
<feature type="transmembrane region" description="Helical" evidence="17">
    <location>
        <begin position="501"/>
        <end position="522"/>
    </location>
</feature>
<keyword evidence="10" id="KW-0418">Kinase</keyword>
<evidence type="ECO:0000313" key="21">
    <source>
        <dbReference type="EMBL" id="OCA69889.1"/>
    </source>
</evidence>
<keyword evidence="6" id="KW-0997">Cell inner membrane</keyword>
<keyword evidence="23" id="KW-1185">Reference proteome</keyword>
<dbReference type="InterPro" id="IPR050445">
    <property type="entry name" value="Bact_polysacc_biosynth/exp"/>
</dbReference>
<evidence type="ECO:0000256" key="9">
    <source>
        <dbReference type="ARBA" id="ARBA00022741"/>
    </source>
</evidence>
<evidence type="ECO:0000313" key="22">
    <source>
        <dbReference type="EMBL" id="SHL89389.1"/>
    </source>
</evidence>
<dbReference type="InterPro" id="IPR032807">
    <property type="entry name" value="GNVR"/>
</dbReference>
<dbReference type="GO" id="GO:0005886">
    <property type="term" value="C:plasma membrane"/>
    <property type="evidence" value="ECO:0007669"/>
    <property type="project" value="UniProtKB-SubCell"/>
</dbReference>
<dbReference type="EC" id="2.7.10.2" evidence="4"/>
<dbReference type="Gene3D" id="3.40.50.300">
    <property type="entry name" value="P-loop containing nucleotide triphosphate hydrolases"/>
    <property type="match status" value="1"/>
</dbReference>
<comment type="subcellular location">
    <subcellularLocation>
        <location evidence="1">Cell inner membrane</location>
        <topology evidence="1">Multi-pass membrane protein</topology>
    </subcellularLocation>
</comment>
<dbReference type="GO" id="GO:0004715">
    <property type="term" value="F:non-membrane spanning protein tyrosine kinase activity"/>
    <property type="evidence" value="ECO:0007669"/>
    <property type="project" value="UniProtKB-EC"/>
</dbReference>
<evidence type="ECO:0000256" key="16">
    <source>
        <dbReference type="SAM" id="Coils"/>
    </source>
</evidence>
<dbReference type="GO" id="GO:0005524">
    <property type="term" value="F:ATP binding"/>
    <property type="evidence" value="ECO:0007669"/>
    <property type="project" value="UniProtKB-KW"/>
</dbReference>
<evidence type="ECO:0000256" key="4">
    <source>
        <dbReference type="ARBA" id="ARBA00011903"/>
    </source>
</evidence>
<evidence type="ECO:0000256" key="6">
    <source>
        <dbReference type="ARBA" id="ARBA00022519"/>
    </source>
</evidence>
<sequence>MDNQKTLHSSEGENSNNINEIIKPYLRKWKWFIISMLLCVIATYFALKFITPVYSIETTVLIKDSKNTPAAGSEIGILQDLSGFGGMKTNSIDNEIEVLKSKKLMRDVVKSLDLQADIIAKKKIGSVELYKKSSPVLVKVVSEKPLAEFPKVPINLKIKGDQLYLSSEELSKEIVSSFGKTINLPYATIIIIKNREFNPLLAKGINTDELQLSIVPMEVKVSYFQGISKIGTVSKDATVLGLSMTYPQREKAIDILNALVVAYNNDAITDKNLESKKTLDFIEDRIKKLSTELGDVESQKESFKSKNNLTDLETEARINLESSAAARAKQLEVDAQLELTNSLIGFVSKQGQFQVLPSNVGLNNQEASSGITTYNQLVMQRNRLLESATSENPAVIDITKQISSMRTTIMQSLQRNKDGLELARNEYLGEQNKVSGKISKLPSIERLFRGIERQQQIKENLYLLLLQKREETAIGLSITAPKARVIDTAYASSVPVSPKKIIILGGALVVGLLIPFIIIYLLELLNNKVVSKHDLENLTHAPVIAELPSLEKGDPDIVQMNDITPMAEAFRILITNMNFMLPKNKSKGKVVFVTSTVKGEGKTFTSVNLALTLANPKKKAIIIGSDIRNPQLQRYNPTRKGLAGLTEYLYSDQTQLEDIIHVSSFNPHLDVIYSGMIPPNPTELLSNGRYESLVDQLKEKYDYVILDTAPLLLVTDTFLIADMADVTIYVARSNYTEKALIEFANNNVDQKKIKNVGFVLNDVSHENLGYSNKYGYGYTFEKKTWFQKLKDRF</sequence>
<dbReference type="EMBL" id="MAYF01000356">
    <property type="protein sequence ID" value="OCA69889.1"/>
    <property type="molecule type" value="Genomic_DNA"/>
</dbReference>
<evidence type="ECO:0000313" key="24">
    <source>
        <dbReference type="Proteomes" id="UP000184069"/>
    </source>
</evidence>
<dbReference type="SUPFAM" id="SSF52540">
    <property type="entry name" value="P-loop containing nucleoside triphosphate hydrolases"/>
    <property type="match status" value="1"/>
</dbReference>
<evidence type="ECO:0000256" key="8">
    <source>
        <dbReference type="ARBA" id="ARBA00022692"/>
    </source>
</evidence>
<feature type="domain" description="Polysaccharide chain length determinant N-terminal" evidence="18">
    <location>
        <begin position="20"/>
        <end position="111"/>
    </location>
</feature>
<keyword evidence="8 17" id="KW-0812">Transmembrane</keyword>
<dbReference type="InterPro" id="IPR027417">
    <property type="entry name" value="P-loop_NTPase"/>
</dbReference>
<dbReference type="STRING" id="1423959.SAMN05444407_107123"/>
<feature type="domain" description="Tyrosine-protein kinase G-rich" evidence="20">
    <location>
        <begin position="452"/>
        <end position="520"/>
    </location>
</feature>
<dbReference type="Pfam" id="PF02706">
    <property type="entry name" value="Wzz"/>
    <property type="match status" value="1"/>
</dbReference>
<evidence type="ECO:0000256" key="3">
    <source>
        <dbReference type="ARBA" id="ARBA00008883"/>
    </source>
</evidence>
<dbReference type="NCBIfam" id="TIGR01007">
    <property type="entry name" value="eps_fam"/>
    <property type="match status" value="1"/>
</dbReference>
<evidence type="ECO:0000256" key="11">
    <source>
        <dbReference type="ARBA" id="ARBA00022840"/>
    </source>
</evidence>
<dbReference type="CDD" id="cd05387">
    <property type="entry name" value="BY-kinase"/>
    <property type="match status" value="1"/>
</dbReference>
<reference evidence="22 24" key="2">
    <citation type="submission" date="2016-11" db="EMBL/GenBank/DDBJ databases">
        <authorList>
            <person name="Jaros S."/>
            <person name="Januszkiewicz K."/>
            <person name="Wedrychowicz H."/>
        </authorList>
    </citation>
    <scope>NUCLEOTIDE SEQUENCE [LARGE SCALE GENOMIC DNA]</scope>
    <source>
        <strain evidence="22 24">DSM 27621</strain>
    </source>
</reference>
<dbReference type="InterPro" id="IPR005702">
    <property type="entry name" value="Wzc-like_C"/>
</dbReference>
<evidence type="ECO:0000256" key="2">
    <source>
        <dbReference type="ARBA" id="ARBA00007316"/>
    </source>
</evidence>
<keyword evidence="13 17" id="KW-0472">Membrane</keyword>
<keyword evidence="7" id="KW-0808">Transferase</keyword>
<proteinExistence type="inferred from homology"/>
<feature type="coiled-coil region" evidence="16">
    <location>
        <begin position="279"/>
        <end position="306"/>
    </location>
</feature>
<keyword evidence="12 17" id="KW-1133">Transmembrane helix</keyword>
<dbReference type="PANTHER" id="PTHR32309:SF13">
    <property type="entry name" value="FERRIC ENTEROBACTIN TRANSPORT PROTEIN FEPE"/>
    <property type="match status" value="1"/>
</dbReference>
<dbReference type="Pfam" id="PF13807">
    <property type="entry name" value="GNVR"/>
    <property type="match status" value="1"/>
</dbReference>
<comment type="similarity">
    <text evidence="3">Belongs to the etk/wzc family.</text>
</comment>
<keyword evidence="5" id="KW-1003">Cell membrane</keyword>
<dbReference type="PANTHER" id="PTHR32309">
    <property type="entry name" value="TYROSINE-PROTEIN KINASE"/>
    <property type="match status" value="1"/>
</dbReference>
<dbReference type="Proteomes" id="UP000093508">
    <property type="component" value="Unassembled WGS sequence"/>
</dbReference>
<evidence type="ECO:0000256" key="7">
    <source>
        <dbReference type="ARBA" id="ARBA00022679"/>
    </source>
</evidence>